<proteinExistence type="predicted"/>
<name>A0A9Q1CQ01_HOLLE</name>
<dbReference type="OrthoDB" id="6149349at2759"/>
<dbReference type="Proteomes" id="UP001152320">
    <property type="component" value="Chromosome 1"/>
</dbReference>
<sequence>MNTLVNMLRDDLALQKVGPDMIPRIPLLLQILYVASGCDFKGHSKKGFLDVFIRDCEFITGSNGIGKLDDSNEEYSLLAFYRLIGSVYFRKYSSAFEADSPRELLVSVSVPEEEPLNKYIVFLSAIRDGHFHRISGESEWMPSTEALRLH</sequence>
<accession>A0A9Q1CQ01</accession>
<evidence type="ECO:0000313" key="1">
    <source>
        <dbReference type="EMBL" id="KAJ8048394.1"/>
    </source>
</evidence>
<dbReference type="AlphaFoldDB" id="A0A9Q1CQ01"/>
<reference evidence="1" key="1">
    <citation type="submission" date="2021-10" db="EMBL/GenBank/DDBJ databases">
        <title>Tropical sea cucumber genome reveals ecological adaptation and Cuvierian tubules defense mechanism.</title>
        <authorList>
            <person name="Chen T."/>
        </authorList>
    </citation>
    <scope>NUCLEOTIDE SEQUENCE</scope>
    <source>
        <strain evidence="1">Nanhai2018</strain>
        <tissue evidence="1">Muscle</tissue>
    </source>
</reference>
<evidence type="ECO:0000313" key="2">
    <source>
        <dbReference type="Proteomes" id="UP001152320"/>
    </source>
</evidence>
<organism evidence="1 2">
    <name type="scientific">Holothuria leucospilota</name>
    <name type="common">Black long sea cucumber</name>
    <name type="synonym">Mertensiothuria leucospilota</name>
    <dbReference type="NCBI Taxonomy" id="206669"/>
    <lineage>
        <taxon>Eukaryota</taxon>
        <taxon>Metazoa</taxon>
        <taxon>Echinodermata</taxon>
        <taxon>Eleutherozoa</taxon>
        <taxon>Echinozoa</taxon>
        <taxon>Holothuroidea</taxon>
        <taxon>Aspidochirotacea</taxon>
        <taxon>Aspidochirotida</taxon>
        <taxon>Holothuriidae</taxon>
        <taxon>Holothuria</taxon>
    </lineage>
</organism>
<comment type="caution">
    <text evidence="1">The sequence shown here is derived from an EMBL/GenBank/DDBJ whole genome shotgun (WGS) entry which is preliminary data.</text>
</comment>
<protein>
    <submittedName>
        <fullName evidence="1">Uncharacterized protein</fullName>
    </submittedName>
</protein>
<gene>
    <name evidence="1" type="ORF">HOLleu_00685</name>
</gene>
<keyword evidence="2" id="KW-1185">Reference proteome</keyword>
<dbReference type="EMBL" id="JAIZAY010000001">
    <property type="protein sequence ID" value="KAJ8048394.1"/>
    <property type="molecule type" value="Genomic_DNA"/>
</dbReference>